<dbReference type="GO" id="GO:0003676">
    <property type="term" value="F:nucleic acid binding"/>
    <property type="evidence" value="ECO:0007669"/>
    <property type="project" value="InterPro"/>
</dbReference>
<dbReference type="OrthoDB" id="9774673at2"/>
<dbReference type="GO" id="GO:0008168">
    <property type="term" value="F:methyltransferase activity"/>
    <property type="evidence" value="ECO:0007669"/>
    <property type="project" value="InterPro"/>
</dbReference>
<keyword evidence="3" id="KW-1185">Reference proteome</keyword>
<name>A0A3D8J8C5_9HELI</name>
<dbReference type="Pfam" id="PF13651">
    <property type="entry name" value="EcoRI_methylase"/>
    <property type="match status" value="1"/>
</dbReference>
<evidence type="ECO:0000313" key="3">
    <source>
        <dbReference type="Proteomes" id="UP000256424"/>
    </source>
</evidence>
<dbReference type="InterPro" id="IPR025247">
    <property type="entry name" value="EcoRI-like_methylase"/>
</dbReference>
<organism evidence="2 3">
    <name type="scientific">Helicobacter aurati</name>
    <dbReference type="NCBI Taxonomy" id="137778"/>
    <lineage>
        <taxon>Bacteria</taxon>
        <taxon>Pseudomonadati</taxon>
        <taxon>Campylobacterota</taxon>
        <taxon>Epsilonproteobacteria</taxon>
        <taxon>Campylobacterales</taxon>
        <taxon>Helicobacteraceae</taxon>
        <taxon>Helicobacter</taxon>
    </lineage>
</organism>
<dbReference type="PROSITE" id="PS00092">
    <property type="entry name" value="N6_MTASE"/>
    <property type="match status" value="1"/>
</dbReference>
<dbReference type="AlphaFoldDB" id="A0A3D8J8C5"/>
<sequence>MWLTNHETRNTKHETRNTKHETRNTKHRSQITHKNEFIKNPKLTPLKENGDFRSNECLALLQQSDIVVTNPPFSLFREYVAKLIEYQKKFLIIGNLHAITYKDFFPYLKDNKIWQGYTHPKLFLDVNTGTKEAFKLFGNIGWYTNLAIKKRSEILETIHTYAKNPEKYPKYDNYDAININKTNEIPMDYEGVMGVPVTFLDKHNPEQFEILGIDRYIKNNPNYGRRFKINNKEIYARILIRRIMNKRE</sequence>
<feature type="region of interest" description="Disordered" evidence="1">
    <location>
        <begin position="1"/>
        <end position="30"/>
    </location>
</feature>
<dbReference type="InterPro" id="IPR002052">
    <property type="entry name" value="DNA_methylase_N6_adenine_CS"/>
</dbReference>
<evidence type="ECO:0000256" key="1">
    <source>
        <dbReference type="SAM" id="MobiDB-lite"/>
    </source>
</evidence>
<gene>
    <name evidence="2" type="ORF">CQA66_00390</name>
</gene>
<protein>
    <recommendedName>
        <fullName evidence="4">Modification methylase</fullName>
    </recommendedName>
</protein>
<accession>A0A3D8J8C5</accession>
<evidence type="ECO:0000313" key="2">
    <source>
        <dbReference type="EMBL" id="RDU73682.1"/>
    </source>
</evidence>
<comment type="caution">
    <text evidence="2">The sequence shown here is derived from an EMBL/GenBank/DDBJ whole genome shotgun (WGS) entry which is preliminary data.</text>
</comment>
<dbReference type="EMBL" id="NXLW01000001">
    <property type="protein sequence ID" value="RDU73682.1"/>
    <property type="molecule type" value="Genomic_DNA"/>
</dbReference>
<feature type="compositionally biased region" description="Basic and acidic residues" evidence="1">
    <location>
        <begin position="1"/>
        <end position="24"/>
    </location>
</feature>
<dbReference type="GO" id="GO:0032259">
    <property type="term" value="P:methylation"/>
    <property type="evidence" value="ECO:0007669"/>
    <property type="project" value="InterPro"/>
</dbReference>
<evidence type="ECO:0008006" key="4">
    <source>
        <dbReference type="Google" id="ProtNLM"/>
    </source>
</evidence>
<proteinExistence type="predicted"/>
<reference evidence="2 3" key="1">
    <citation type="submission" date="2018-04" db="EMBL/GenBank/DDBJ databases">
        <title>Novel Campyloabacter and Helicobacter Species and Strains.</title>
        <authorList>
            <person name="Mannion A.J."/>
            <person name="Shen Z."/>
            <person name="Fox J.G."/>
        </authorList>
    </citation>
    <scope>NUCLEOTIDE SEQUENCE [LARGE SCALE GENOMIC DNA]</scope>
    <source>
        <strain evidence="2 3">MIT 97-5075</strain>
    </source>
</reference>
<dbReference type="Proteomes" id="UP000256424">
    <property type="component" value="Unassembled WGS sequence"/>
</dbReference>